<sequence>MLSTIAYLFFTYYILTKNWNSISASFLYLANKLYNILNRKYPELTQKLLVVVLLVYNYYNNYGVPVINQVRSKLLKLLRKDTNDEPNYDILSNEVGSVMLVKLKNNGDMYEIVVPCKELPRRHVDVKIINNETNEERLMKWPKGVAFSFVPESKGLIVCVKNLDGEWEEYSTSSPNL</sequence>
<dbReference type="EMBL" id="LT906555">
    <property type="protein sequence ID" value="SNW63097.1"/>
    <property type="molecule type" value="Genomic_DNA"/>
</dbReference>
<dbReference type="RefSeq" id="YP_009449399.1">
    <property type="nucleotide sequence ID" value="NC_036594.1"/>
</dbReference>
<evidence type="ECO:0000313" key="2">
    <source>
        <dbReference type="EMBL" id="SNW63097.1"/>
    </source>
</evidence>
<keyword evidence="1" id="KW-0472">Membrane</keyword>
<reference evidence="2" key="1">
    <citation type="submission" date="2017-08" db="EMBL/GenBank/DDBJ databases">
        <authorList>
            <consortium name="Urmite Genomes"/>
        </authorList>
    </citation>
    <scope>NUCLEOTIDE SEQUENCE [LARGE SCALE GENOMIC DNA]</scope>
    <source>
        <strain evidence="2">IHUMI-LCC2</strain>
    </source>
</reference>
<dbReference type="KEGG" id="vg:35381867"/>
<name>A0A2I2L6E1_9VIRU</name>
<proteinExistence type="predicted"/>
<accession>A0A2I2L6E1</accession>
<keyword evidence="3" id="KW-1185">Reference proteome</keyword>
<dbReference type="Proteomes" id="UP000236316">
    <property type="component" value="Segment"/>
</dbReference>
<organism evidence="2">
    <name type="scientific">Orpheovirus IHUMI-LCC2</name>
    <dbReference type="NCBI Taxonomy" id="2023057"/>
    <lineage>
        <taxon>Viruses</taxon>
        <taxon>Varidnaviria</taxon>
        <taxon>Bamfordvirae</taxon>
        <taxon>Nucleocytoviricota</taxon>
        <taxon>Megaviricetes</taxon>
        <taxon>Pimascovirales</taxon>
        <taxon>Ocovirineae</taxon>
        <taxon>Orpheoviridae</taxon>
        <taxon>Alphaorpheovirus</taxon>
        <taxon>Alphaorpheovirus massiliense</taxon>
    </lineage>
</organism>
<keyword evidence="1" id="KW-1133">Transmembrane helix</keyword>
<evidence type="ECO:0000313" key="3">
    <source>
        <dbReference type="Proteomes" id="UP000236316"/>
    </source>
</evidence>
<keyword evidence="1 2" id="KW-0812">Transmembrane</keyword>
<feature type="transmembrane region" description="Helical" evidence="1">
    <location>
        <begin position="6"/>
        <end position="30"/>
    </location>
</feature>
<gene>
    <name evidence="2" type="ORF">ORPV_1193</name>
</gene>
<evidence type="ECO:0000256" key="1">
    <source>
        <dbReference type="SAM" id="Phobius"/>
    </source>
</evidence>
<dbReference type="GeneID" id="35381867"/>
<protein>
    <submittedName>
        <fullName evidence="2">Transmembrane domain-containing protein</fullName>
    </submittedName>
</protein>